<accession>A0A8K0DAE6</accession>
<dbReference type="GO" id="GO:0000978">
    <property type="term" value="F:RNA polymerase II cis-regulatory region sequence-specific DNA binding"/>
    <property type="evidence" value="ECO:0007669"/>
    <property type="project" value="TreeGrafter"/>
</dbReference>
<reference evidence="11" key="1">
    <citation type="submission" date="2019-08" db="EMBL/GenBank/DDBJ databases">
        <title>The genome of the North American firefly Photinus pyralis.</title>
        <authorList>
            <consortium name="Photinus pyralis genome working group"/>
            <person name="Fallon T.R."/>
            <person name="Sander Lower S.E."/>
            <person name="Weng J.-K."/>
        </authorList>
    </citation>
    <scope>NUCLEOTIDE SEQUENCE</scope>
    <source>
        <strain evidence="11">TRF0915ILg1</strain>
        <tissue evidence="11">Whole body</tissue>
    </source>
</reference>
<evidence type="ECO:0000256" key="8">
    <source>
        <dbReference type="RuleBase" id="RU510713"/>
    </source>
</evidence>
<dbReference type="InterPro" id="IPR020479">
    <property type="entry name" value="HD_metazoa"/>
</dbReference>
<dbReference type="Proteomes" id="UP000801492">
    <property type="component" value="Unassembled WGS sequence"/>
</dbReference>
<dbReference type="Pfam" id="PF10525">
    <property type="entry name" value="Engrail_1_C_sig"/>
    <property type="match status" value="1"/>
</dbReference>
<keyword evidence="2" id="KW-0217">Developmental protein</keyword>
<dbReference type="InterPro" id="IPR019737">
    <property type="entry name" value="Homeobox-engrailed_CS"/>
</dbReference>
<sequence length="145" mass="16531">MKNKINKYKPSDSIASVRCDGSPCPRTRRVKKPGTKSVGTAEEKRPRTAFSGAQLARLKHEFAENRYLTERRRQQLSQELGLNEAQIKIWFQNKRAKIKKASGQKNPLALQLMAQGLYNHSTIPLSKEEEELQELQNARQPAKTS</sequence>
<keyword evidence="4 6" id="KW-0371">Homeobox</keyword>
<dbReference type="GO" id="GO:0005634">
    <property type="term" value="C:nucleus"/>
    <property type="evidence" value="ECO:0007669"/>
    <property type="project" value="UniProtKB-SubCell"/>
</dbReference>
<organism evidence="11 12">
    <name type="scientific">Ignelater luminosus</name>
    <name type="common">Cucubano</name>
    <name type="synonym">Pyrophorus luminosus</name>
    <dbReference type="NCBI Taxonomy" id="2038154"/>
    <lineage>
        <taxon>Eukaryota</taxon>
        <taxon>Metazoa</taxon>
        <taxon>Ecdysozoa</taxon>
        <taxon>Arthropoda</taxon>
        <taxon>Hexapoda</taxon>
        <taxon>Insecta</taxon>
        <taxon>Pterygota</taxon>
        <taxon>Neoptera</taxon>
        <taxon>Endopterygota</taxon>
        <taxon>Coleoptera</taxon>
        <taxon>Polyphaga</taxon>
        <taxon>Elateriformia</taxon>
        <taxon>Elateroidea</taxon>
        <taxon>Elateridae</taxon>
        <taxon>Agrypninae</taxon>
        <taxon>Pyrophorini</taxon>
        <taxon>Ignelater</taxon>
    </lineage>
</organism>
<comment type="subcellular location">
    <subcellularLocation>
        <location evidence="1 6 7">Nucleus</location>
    </subcellularLocation>
</comment>
<dbReference type="InterPro" id="IPR000047">
    <property type="entry name" value="HTH_motif"/>
</dbReference>
<evidence type="ECO:0000256" key="1">
    <source>
        <dbReference type="ARBA" id="ARBA00004123"/>
    </source>
</evidence>
<keyword evidence="12" id="KW-1185">Reference proteome</keyword>
<evidence type="ECO:0000256" key="2">
    <source>
        <dbReference type="ARBA" id="ARBA00022473"/>
    </source>
</evidence>
<dbReference type="Gene3D" id="1.10.10.60">
    <property type="entry name" value="Homeodomain-like"/>
    <property type="match status" value="1"/>
</dbReference>
<protein>
    <recommendedName>
        <fullName evidence="8">Homeobox protein engrailed-like</fullName>
    </recommendedName>
</protein>
<dbReference type="PRINTS" id="PR00031">
    <property type="entry name" value="HTHREPRESSR"/>
</dbReference>
<evidence type="ECO:0000313" key="12">
    <source>
        <dbReference type="Proteomes" id="UP000801492"/>
    </source>
</evidence>
<dbReference type="InterPro" id="IPR001356">
    <property type="entry name" value="HD"/>
</dbReference>
<evidence type="ECO:0000256" key="7">
    <source>
        <dbReference type="RuleBase" id="RU000682"/>
    </source>
</evidence>
<dbReference type="PROSITE" id="PS00033">
    <property type="entry name" value="ENGRAILED"/>
    <property type="match status" value="1"/>
</dbReference>
<dbReference type="InterPro" id="IPR050720">
    <property type="entry name" value="Engrailed_Homeobox_TFs"/>
</dbReference>
<feature type="domain" description="Homeobox" evidence="10">
    <location>
        <begin position="41"/>
        <end position="101"/>
    </location>
</feature>
<dbReference type="CDD" id="cd00086">
    <property type="entry name" value="homeodomain"/>
    <property type="match status" value="1"/>
</dbReference>
<evidence type="ECO:0000259" key="10">
    <source>
        <dbReference type="PROSITE" id="PS50071"/>
    </source>
</evidence>
<dbReference type="PANTHER" id="PTHR24341:SF6">
    <property type="entry name" value="HOMEOBOX PROTEIN INVECTED"/>
    <property type="match status" value="1"/>
</dbReference>
<dbReference type="PANTHER" id="PTHR24341">
    <property type="entry name" value="HOMEOBOX PROTEIN ENGRAILED"/>
    <property type="match status" value="1"/>
</dbReference>
<dbReference type="SUPFAM" id="SSF46689">
    <property type="entry name" value="Homeodomain-like"/>
    <property type="match status" value="1"/>
</dbReference>
<dbReference type="OrthoDB" id="6159439at2759"/>
<dbReference type="AlphaFoldDB" id="A0A8K0DAE6"/>
<dbReference type="InterPro" id="IPR019549">
    <property type="entry name" value="Homeobox-engrailed_C-terminal"/>
</dbReference>
<dbReference type="PRINTS" id="PR00024">
    <property type="entry name" value="HOMEOBOX"/>
</dbReference>
<dbReference type="FunFam" id="1.10.10.60:FF:000345">
    <property type="entry name" value="Homeobox protein engrailed-like"/>
    <property type="match status" value="1"/>
</dbReference>
<dbReference type="SMART" id="SM00389">
    <property type="entry name" value="HOX"/>
    <property type="match status" value="1"/>
</dbReference>
<dbReference type="PRINTS" id="PR00026">
    <property type="entry name" value="ENGRAILED"/>
</dbReference>
<gene>
    <name evidence="11" type="ORF">ILUMI_03750</name>
</gene>
<dbReference type="GO" id="GO:0030182">
    <property type="term" value="P:neuron differentiation"/>
    <property type="evidence" value="ECO:0007669"/>
    <property type="project" value="TreeGrafter"/>
</dbReference>
<dbReference type="PROSITE" id="PS50071">
    <property type="entry name" value="HOMEOBOX_2"/>
    <property type="match status" value="1"/>
</dbReference>
<evidence type="ECO:0000313" key="11">
    <source>
        <dbReference type="EMBL" id="KAF2902438.1"/>
    </source>
</evidence>
<dbReference type="GO" id="GO:0000981">
    <property type="term" value="F:DNA-binding transcription factor activity, RNA polymerase II-specific"/>
    <property type="evidence" value="ECO:0007669"/>
    <property type="project" value="InterPro"/>
</dbReference>
<evidence type="ECO:0000256" key="3">
    <source>
        <dbReference type="ARBA" id="ARBA00023125"/>
    </source>
</evidence>
<dbReference type="EMBL" id="VTPC01001299">
    <property type="protein sequence ID" value="KAF2902438.1"/>
    <property type="molecule type" value="Genomic_DNA"/>
</dbReference>
<comment type="similarity">
    <text evidence="8">Belongs to the Engrailed homeobox family.</text>
</comment>
<dbReference type="InterPro" id="IPR009057">
    <property type="entry name" value="Homeodomain-like_sf"/>
</dbReference>
<evidence type="ECO:0000256" key="6">
    <source>
        <dbReference type="PROSITE-ProRule" id="PRU00108"/>
    </source>
</evidence>
<dbReference type="InterPro" id="IPR000747">
    <property type="entry name" value="HD_engrailed"/>
</dbReference>
<keyword evidence="5 6" id="KW-0539">Nucleus</keyword>
<name>A0A8K0DAE6_IGNLU</name>
<dbReference type="PROSITE" id="PS00027">
    <property type="entry name" value="HOMEOBOX_1"/>
    <property type="match status" value="1"/>
</dbReference>
<evidence type="ECO:0000256" key="5">
    <source>
        <dbReference type="ARBA" id="ARBA00023242"/>
    </source>
</evidence>
<proteinExistence type="inferred from homology"/>
<evidence type="ECO:0000256" key="4">
    <source>
        <dbReference type="ARBA" id="ARBA00023155"/>
    </source>
</evidence>
<dbReference type="Pfam" id="PF00046">
    <property type="entry name" value="Homeodomain"/>
    <property type="match status" value="1"/>
</dbReference>
<feature type="DNA-binding region" description="Homeobox" evidence="6">
    <location>
        <begin position="43"/>
        <end position="102"/>
    </location>
</feature>
<comment type="caution">
    <text evidence="11">The sequence shown here is derived from an EMBL/GenBank/DDBJ whole genome shotgun (WGS) entry which is preliminary data.</text>
</comment>
<keyword evidence="3 6" id="KW-0238">DNA-binding</keyword>
<evidence type="ECO:0000256" key="9">
    <source>
        <dbReference type="SAM" id="MobiDB-lite"/>
    </source>
</evidence>
<feature type="region of interest" description="Disordered" evidence="9">
    <location>
        <begin position="1"/>
        <end position="48"/>
    </location>
</feature>
<dbReference type="InterPro" id="IPR017970">
    <property type="entry name" value="Homeobox_CS"/>
</dbReference>